<dbReference type="SFLD" id="SFLDG01065">
    <property type="entry name" value="anaerobic_coproporphyrinogen-I"/>
    <property type="match status" value="1"/>
</dbReference>
<keyword evidence="3" id="KW-0479">Metal-binding</keyword>
<comment type="cofactor">
    <cofactor evidence="1">
        <name>[4Fe-4S] cluster</name>
        <dbReference type="ChEBI" id="CHEBI:49883"/>
    </cofactor>
</comment>
<dbReference type="SUPFAM" id="SSF102114">
    <property type="entry name" value="Radical SAM enzymes"/>
    <property type="match status" value="1"/>
</dbReference>
<keyword evidence="8" id="KW-1185">Reference proteome</keyword>
<dbReference type="GO" id="GO:0051539">
    <property type="term" value="F:4 iron, 4 sulfur cluster binding"/>
    <property type="evidence" value="ECO:0007669"/>
    <property type="project" value="TreeGrafter"/>
</dbReference>
<evidence type="ECO:0000256" key="3">
    <source>
        <dbReference type="ARBA" id="ARBA00022723"/>
    </source>
</evidence>
<dbReference type="InterPro" id="IPR026332">
    <property type="entry name" value="HutW"/>
</dbReference>
<dbReference type="GO" id="GO:0005737">
    <property type="term" value="C:cytoplasm"/>
    <property type="evidence" value="ECO:0007669"/>
    <property type="project" value="TreeGrafter"/>
</dbReference>
<dbReference type="PANTHER" id="PTHR13932:SF9">
    <property type="entry name" value="COPROPORPHYRINOGEN III OXIDASE"/>
    <property type="match status" value="1"/>
</dbReference>
<comment type="caution">
    <text evidence="7">The sequence shown here is derived from an EMBL/GenBank/DDBJ whole genome shotgun (WGS) entry which is preliminary data.</text>
</comment>
<dbReference type="SFLD" id="SFLDS00029">
    <property type="entry name" value="Radical_SAM"/>
    <property type="match status" value="1"/>
</dbReference>
<dbReference type="InterPro" id="IPR013785">
    <property type="entry name" value="Aldolase_TIM"/>
</dbReference>
<keyword evidence="2" id="KW-0949">S-adenosyl-L-methionine</keyword>
<evidence type="ECO:0000256" key="1">
    <source>
        <dbReference type="ARBA" id="ARBA00001966"/>
    </source>
</evidence>
<evidence type="ECO:0000256" key="5">
    <source>
        <dbReference type="ARBA" id="ARBA00023014"/>
    </source>
</evidence>
<dbReference type="Gene3D" id="3.20.20.70">
    <property type="entry name" value="Aldolase class I"/>
    <property type="match status" value="1"/>
</dbReference>
<proteinExistence type="predicted"/>
<dbReference type="EMBL" id="NPEV01000059">
    <property type="protein sequence ID" value="RAI25009.1"/>
    <property type="molecule type" value="Genomic_DNA"/>
</dbReference>
<evidence type="ECO:0000259" key="6">
    <source>
        <dbReference type="PROSITE" id="PS51918"/>
    </source>
</evidence>
<dbReference type="SMART" id="SM00729">
    <property type="entry name" value="Elp3"/>
    <property type="match status" value="1"/>
</dbReference>
<evidence type="ECO:0000256" key="2">
    <source>
        <dbReference type="ARBA" id="ARBA00022691"/>
    </source>
</evidence>
<dbReference type="OrthoDB" id="9808022at2"/>
<dbReference type="SFLD" id="SFLDG01082">
    <property type="entry name" value="B12-binding_domain_containing"/>
    <property type="match status" value="1"/>
</dbReference>
<dbReference type="GO" id="GO:0046872">
    <property type="term" value="F:metal ion binding"/>
    <property type="evidence" value="ECO:0007669"/>
    <property type="project" value="UniProtKB-KW"/>
</dbReference>
<name>A0A327JFA0_9HYPH</name>
<dbReference type="Proteomes" id="UP000249299">
    <property type="component" value="Unassembled WGS sequence"/>
</dbReference>
<keyword evidence="4" id="KW-0408">Iron</keyword>
<feature type="domain" description="Radical SAM core" evidence="6">
    <location>
        <begin position="65"/>
        <end position="303"/>
    </location>
</feature>
<dbReference type="GO" id="GO:0006779">
    <property type="term" value="P:porphyrin-containing compound biosynthetic process"/>
    <property type="evidence" value="ECO:0007669"/>
    <property type="project" value="TreeGrafter"/>
</dbReference>
<dbReference type="GO" id="GO:0003824">
    <property type="term" value="F:catalytic activity"/>
    <property type="evidence" value="ECO:0007669"/>
    <property type="project" value="InterPro"/>
</dbReference>
<dbReference type="CDD" id="cd01335">
    <property type="entry name" value="Radical_SAM"/>
    <property type="match status" value="1"/>
</dbReference>
<dbReference type="InterPro" id="IPR007197">
    <property type="entry name" value="rSAM"/>
</dbReference>
<dbReference type="Pfam" id="PF04055">
    <property type="entry name" value="Radical_SAM"/>
    <property type="match status" value="1"/>
</dbReference>
<dbReference type="InterPro" id="IPR034505">
    <property type="entry name" value="Coproporphyrinogen-III_oxidase"/>
</dbReference>
<dbReference type="InterPro" id="IPR058240">
    <property type="entry name" value="rSAM_sf"/>
</dbReference>
<dbReference type="AlphaFoldDB" id="A0A327JFA0"/>
<evidence type="ECO:0000313" key="8">
    <source>
        <dbReference type="Proteomes" id="UP000249299"/>
    </source>
</evidence>
<gene>
    <name evidence="7" type="ORF">CH339_20205</name>
</gene>
<accession>A0A327JFA0</accession>
<evidence type="ECO:0000313" key="7">
    <source>
        <dbReference type="EMBL" id="RAI25009.1"/>
    </source>
</evidence>
<evidence type="ECO:0000256" key="4">
    <source>
        <dbReference type="ARBA" id="ARBA00023004"/>
    </source>
</evidence>
<keyword evidence="5" id="KW-0411">Iron-sulfur</keyword>
<dbReference type="NCBIfam" id="TIGR04107">
    <property type="entry name" value="rSAM_HutW"/>
    <property type="match status" value="1"/>
</dbReference>
<reference evidence="7 8" key="1">
    <citation type="submission" date="2017-07" db="EMBL/GenBank/DDBJ databases">
        <title>Draft Genome Sequences of Select Purple Nonsulfur Bacteria.</title>
        <authorList>
            <person name="Lasarre B."/>
            <person name="Mckinlay J.B."/>
        </authorList>
    </citation>
    <scope>NUCLEOTIDE SEQUENCE [LARGE SCALE GENOMIC DNA]</scope>
    <source>
        <strain evidence="7 8">DSM 11290</strain>
    </source>
</reference>
<sequence>MTHQAERTGNEDAGARQPLERFFARVSDDPLADAFAGAGTVHPFVGMTPVPDADVAEVWHRVMETPRAAPGVAYVHVPFCENHCLFCGFYQNPWRSDAGAAYVDAVLKHLEKDAGRACLQGPPLRAVYLGGGTPTTLAASDVARLVEGLRRALPLAGDCEITLEGRVVSFDGEKARAAFDAGVNRLSIGIQSFDDGIRRSMGRKAGKAEVIRFLEDLVRADRAAVIVDLIYGLPGQSLEDFAADVGLAADLGLDGFDLYALNLISRAPLASAIARGKHRPVPRQDLGRYYAAGSAVAARAGFEPITTSHWRRGARERNLYNAAIKSGADCLAYGAGGGAFLAGHSFRHTADLSDYEKRAGTDACLAAGMVRMSPLAPVHNAVKAGMEEGFLDPVEPTQYLAGLGGGDFVALTAPLLGQWCEAGLMERSGRVYCLTLAGRFWQVAMTGRLLAWLEEEAGPSLRAPAPQSPS</sequence>
<organism evidence="7 8">
    <name type="scientific">Rhodobium orientis</name>
    <dbReference type="NCBI Taxonomy" id="34017"/>
    <lineage>
        <taxon>Bacteria</taxon>
        <taxon>Pseudomonadati</taxon>
        <taxon>Pseudomonadota</taxon>
        <taxon>Alphaproteobacteria</taxon>
        <taxon>Hyphomicrobiales</taxon>
        <taxon>Rhodobiaceae</taxon>
        <taxon>Rhodobium</taxon>
    </lineage>
</organism>
<protein>
    <submittedName>
        <fullName evidence="7">Putative heme utilization radical SAM enzyme HutW</fullName>
    </submittedName>
</protein>
<dbReference type="PROSITE" id="PS51918">
    <property type="entry name" value="RADICAL_SAM"/>
    <property type="match status" value="1"/>
</dbReference>
<dbReference type="PANTHER" id="PTHR13932">
    <property type="entry name" value="COPROPORPHYRINIGEN III OXIDASE"/>
    <property type="match status" value="1"/>
</dbReference>
<dbReference type="SFLD" id="SFLDF00311">
    <property type="entry name" value="heme_degradation_proteins_(Hut"/>
    <property type="match status" value="1"/>
</dbReference>
<dbReference type="InterPro" id="IPR006638">
    <property type="entry name" value="Elp3/MiaA/NifB-like_rSAM"/>
</dbReference>